<sequence length="221" mass="24122">MPPRRGPGAGALAENERPFYFGGMGKGAETREAILDEAVRLASEVGLEGVTIGRLADALDLSKSGLFAHFSSKERLQVALLDHAAARFVEAVLRPALAAPRGEARLRALVERWLRWPTEVPQPGGCVFVQANVELDDRPGPARDRLVALQREWLATLVRVVRESRDAGQLDAATDPDQVAFEIYGILLSTHLALRLLGDRRAHRRARAALDRLLASCRPAA</sequence>
<name>Q2IE56_ANADE</name>
<evidence type="ECO:0000256" key="2">
    <source>
        <dbReference type="ARBA" id="ARBA00023125"/>
    </source>
</evidence>
<dbReference type="PANTHER" id="PTHR47506">
    <property type="entry name" value="TRANSCRIPTIONAL REGULATORY PROTEIN"/>
    <property type="match status" value="1"/>
</dbReference>
<dbReference type="PANTHER" id="PTHR47506:SF6">
    <property type="entry name" value="HTH-TYPE TRANSCRIPTIONAL REPRESSOR NEMR"/>
    <property type="match status" value="1"/>
</dbReference>
<dbReference type="InterPro" id="IPR001647">
    <property type="entry name" value="HTH_TetR"/>
</dbReference>
<dbReference type="PROSITE" id="PS50977">
    <property type="entry name" value="HTH_TETR_2"/>
    <property type="match status" value="1"/>
</dbReference>
<dbReference type="Proteomes" id="UP000001935">
    <property type="component" value="Chromosome"/>
</dbReference>
<keyword evidence="3" id="KW-0804">Transcription</keyword>
<dbReference type="AlphaFoldDB" id="Q2IE56"/>
<evidence type="ECO:0000313" key="7">
    <source>
        <dbReference type="Proteomes" id="UP000001935"/>
    </source>
</evidence>
<dbReference type="STRING" id="290397.Adeh_3099"/>
<dbReference type="eggNOG" id="COG1309">
    <property type="taxonomic scope" value="Bacteria"/>
</dbReference>
<dbReference type="PRINTS" id="PR00455">
    <property type="entry name" value="HTHTETR"/>
</dbReference>
<dbReference type="KEGG" id="ade:Adeh_3099"/>
<dbReference type="Gene3D" id="1.10.10.60">
    <property type="entry name" value="Homeodomain-like"/>
    <property type="match status" value="1"/>
</dbReference>
<keyword evidence="1" id="KW-0805">Transcription regulation</keyword>
<dbReference type="HOGENOM" id="CLU_069356_4_1_7"/>
<dbReference type="SUPFAM" id="SSF46689">
    <property type="entry name" value="Homeodomain-like"/>
    <property type="match status" value="1"/>
</dbReference>
<dbReference type="GO" id="GO:0003677">
    <property type="term" value="F:DNA binding"/>
    <property type="evidence" value="ECO:0007669"/>
    <property type="project" value="UniProtKB-UniRule"/>
</dbReference>
<gene>
    <name evidence="6" type="ordered locus">Adeh_3099</name>
</gene>
<dbReference type="EMBL" id="CP000251">
    <property type="protein sequence ID" value="ABC82868.1"/>
    <property type="molecule type" value="Genomic_DNA"/>
</dbReference>
<dbReference type="Pfam" id="PF00440">
    <property type="entry name" value="TetR_N"/>
    <property type="match status" value="1"/>
</dbReference>
<dbReference type="SUPFAM" id="SSF48498">
    <property type="entry name" value="Tetracyclin repressor-like, C-terminal domain"/>
    <property type="match status" value="1"/>
</dbReference>
<evidence type="ECO:0000259" key="5">
    <source>
        <dbReference type="PROSITE" id="PS50977"/>
    </source>
</evidence>
<evidence type="ECO:0000256" key="4">
    <source>
        <dbReference type="PROSITE-ProRule" id="PRU00335"/>
    </source>
</evidence>
<keyword evidence="2 4" id="KW-0238">DNA-binding</keyword>
<feature type="DNA-binding region" description="H-T-H motif" evidence="4">
    <location>
        <begin position="51"/>
        <end position="70"/>
    </location>
</feature>
<evidence type="ECO:0000313" key="6">
    <source>
        <dbReference type="EMBL" id="ABC82868.1"/>
    </source>
</evidence>
<proteinExistence type="predicted"/>
<reference evidence="6" key="1">
    <citation type="submission" date="2006-01" db="EMBL/GenBank/DDBJ databases">
        <title>Complete sequence of Anaeromyxobacter dehalogenans 2CP-C.</title>
        <authorList>
            <consortium name="US DOE Joint Genome Institute"/>
            <person name="Copeland A."/>
            <person name="Lucas S."/>
            <person name="Lapidus A."/>
            <person name="Barry K."/>
            <person name="Detter J.C."/>
            <person name="Glavina T."/>
            <person name="Hammon N."/>
            <person name="Israni S."/>
            <person name="Pitluck S."/>
            <person name="Brettin T."/>
            <person name="Bruce D."/>
            <person name="Han C."/>
            <person name="Tapia R."/>
            <person name="Gilna P."/>
            <person name="Kiss H."/>
            <person name="Schmutz J."/>
            <person name="Larimer F."/>
            <person name="Land M."/>
            <person name="Kyrpides N."/>
            <person name="Anderson I."/>
            <person name="Sanford R.A."/>
            <person name="Ritalahti K.M."/>
            <person name="Thomas H.S."/>
            <person name="Kirby J.R."/>
            <person name="Zhulin I.B."/>
            <person name="Loeffler F.E."/>
            <person name="Richardson P."/>
        </authorList>
    </citation>
    <scope>NUCLEOTIDE SEQUENCE</scope>
    <source>
        <strain evidence="6">2CP-C</strain>
    </source>
</reference>
<evidence type="ECO:0000256" key="1">
    <source>
        <dbReference type="ARBA" id="ARBA00023015"/>
    </source>
</evidence>
<protein>
    <submittedName>
        <fullName evidence="6">Transcriptional regulator, TetR family</fullName>
    </submittedName>
</protein>
<dbReference type="Pfam" id="PF16925">
    <property type="entry name" value="TetR_C_13"/>
    <property type="match status" value="1"/>
</dbReference>
<dbReference type="Gene3D" id="1.10.357.10">
    <property type="entry name" value="Tetracycline Repressor, domain 2"/>
    <property type="match status" value="1"/>
</dbReference>
<dbReference type="InterPro" id="IPR011075">
    <property type="entry name" value="TetR_C"/>
</dbReference>
<dbReference type="InterPro" id="IPR036271">
    <property type="entry name" value="Tet_transcr_reg_TetR-rel_C_sf"/>
</dbReference>
<organism evidence="6 7">
    <name type="scientific">Anaeromyxobacter dehalogenans (strain 2CP-C)</name>
    <dbReference type="NCBI Taxonomy" id="290397"/>
    <lineage>
        <taxon>Bacteria</taxon>
        <taxon>Pseudomonadati</taxon>
        <taxon>Myxococcota</taxon>
        <taxon>Myxococcia</taxon>
        <taxon>Myxococcales</taxon>
        <taxon>Cystobacterineae</taxon>
        <taxon>Anaeromyxobacteraceae</taxon>
        <taxon>Anaeromyxobacter</taxon>
    </lineage>
</organism>
<feature type="domain" description="HTH tetR-type" evidence="5">
    <location>
        <begin position="28"/>
        <end position="88"/>
    </location>
</feature>
<evidence type="ECO:0000256" key="3">
    <source>
        <dbReference type="ARBA" id="ARBA00023163"/>
    </source>
</evidence>
<accession>Q2IE56</accession>
<dbReference type="InterPro" id="IPR009057">
    <property type="entry name" value="Homeodomain-like_sf"/>
</dbReference>